<evidence type="ECO:0000313" key="1">
    <source>
        <dbReference type="EMBL" id="REA63708.1"/>
    </source>
</evidence>
<comment type="caution">
    <text evidence="1">The sequence shown here is derived from an EMBL/GenBank/DDBJ whole genome shotgun (WGS) entry which is preliminary data.</text>
</comment>
<accession>A0A3D8YG79</accession>
<sequence>MLACRNSISGEKLLASINTIKSDLENMVAAKSCAANAGDCRLKVIFEPSGCPLVYVYNSKDVDSLKLASKFSELKRLQREYAIDNPIGPVCDYYILDSLYVKDCKCVAGLKGRGF</sequence>
<dbReference type="AlphaFoldDB" id="A0A3D8YG79"/>
<name>A0A3D8YG79_9BACT</name>
<dbReference type="EMBL" id="QNUL01000002">
    <property type="protein sequence ID" value="REA63708.1"/>
    <property type="molecule type" value="Genomic_DNA"/>
</dbReference>
<reference evidence="1 2" key="1">
    <citation type="submission" date="2018-07" db="EMBL/GenBank/DDBJ databases">
        <title>Dyadobacter roseus sp. nov., isolated from rose rhizosphere soil.</title>
        <authorList>
            <person name="Chen L."/>
        </authorList>
    </citation>
    <scope>NUCLEOTIDE SEQUENCE [LARGE SCALE GENOMIC DNA]</scope>
    <source>
        <strain evidence="1 2">RS19</strain>
    </source>
</reference>
<keyword evidence="2" id="KW-1185">Reference proteome</keyword>
<evidence type="ECO:0000313" key="2">
    <source>
        <dbReference type="Proteomes" id="UP000256373"/>
    </source>
</evidence>
<proteinExistence type="predicted"/>
<gene>
    <name evidence="1" type="ORF">DSL64_04550</name>
</gene>
<organism evidence="1 2">
    <name type="scientific">Dyadobacter luteus</name>
    <dbReference type="NCBI Taxonomy" id="2259619"/>
    <lineage>
        <taxon>Bacteria</taxon>
        <taxon>Pseudomonadati</taxon>
        <taxon>Bacteroidota</taxon>
        <taxon>Cytophagia</taxon>
        <taxon>Cytophagales</taxon>
        <taxon>Spirosomataceae</taxon>
        <taxon>Dyadobacter</taxon>
    </lineage>
</organism>
<dbReference type="Proteomes" id="UP000256373">
    <property type="component" value="Unassembled WGS sequence"/>
</dbReference>
<protein>
    <submittedName>
        <fullName evidence="1">Uncharacterized protein</fullName>
    </submittedName>
</protein>